<dbReference type="PANTHER" id="PTHR43130">
    <property type="entry name" value="ARAC-FAMILY TRANSCRIPTIONAL REGULATOR"/>
    <property type="match status" value="1"/>
</dbReference>
<keyword evidence="1" id="KW-0805">Transcription regulation</keyword>
<dbReference type="Proteomes" id="UP000068164">
    <property type="component" value="Unassembled WGS sequence"/>
</dbReference>
<dbReference type="Gene3D" id="1.10.10.60">
    <property type="entry name" value="Homeodomain-like"/>
    <property type="match status" value="1"/>
</dbReference>
<dbReference type="SUPFAM" id="SSF52317">
    <property type="entry name" value="Class I glutamine amidotransferase-like"/>
    <property type="match status" value="1"/>
</dbReference>
<evidence type="ECO:0000256" key="2">
    <source>
        <dbReference type="ARBA" id="ARBA00023163"/>
    </source>
</evidence>
<dbReference type="InterPro" id="IPR052158">
    <property type="entry name" value="INH-QAR"/>
</dbReference>
<sequence>MRIAILTIPGVQMLDVAGPMDVFSEATTQLKGRAGYSLEIVGLTMEPVTALNGTRFLPDMSIKDTLEGFDTLLIAGSPGIREYEDHRKLLQWIGRESRHVRRLASICTGAFLLGKAGLLDGRRATTHWNSTSRLANMFPTVRLEPNTIFVKDGPIYTSAGVTASMDLALALVEEDFGRSIALRVAKELILFLQRPGGQSQFSVHLEAQAAEIGPIRDITQWIVDNIAGDLSVETLAARLGMSSRNFARTFKRETHMTPGDYVEAARVEAARRILEESDTPLKRVASLCGFADQTGLRRAFMRRINVTPVEYRHRFRPSGATAVNAPPPRTLATA</sequence>
<dbReference type="Pfam" id="PF01965">
    <property type="entry name" value="DJ-1_PfpI"/>
    <property type="match status" value="1"/>
</dbReference>
<evidence type="ECO:0000256" key="1">
    <source>
        <dbReference type="ARBA" id="ARBA00023015"/>
    </source>
</evidence>
<dbReference type="SUPFAM" id="SSF46689">
    <property type="entry name" value="Homeodomain-like"/>
    <property type="match status" value="2"/>
</dbReference>
<dbReference type="PROSITE" id="PS01124">
    <property type="entry name" value="HTH_ARAC_FAMILY_2"/>
    <property type="match status" value="1"/>
</dbReference>
<dbReference type="OrthoDB" id="9793422at2"/>
<dbReference type="InterPro" id="IPR018060">
    <property type="entry name" value="HTH_AraC"/>
</dbReference>
<dbReference type="InterPro" id="IPR029062">
    <property type="entry name" value="Class_I_gatase-like"/>
</dbReference>
<keyword evidence="2" id="KW-0804">Transcription</keyword>
<name>A0A109JF57_9HYPH</name>
<proteinExistence type="predicted"/>
<gene>
    <name evidence="4" type="ORF">AS026_13385</name>
</gene>
<dbReference type="SMART" id="SM00342">
    <property type="entry name" value="HTH_ARAC"/>
    <property type="match status" value="1"/>
</dbReference>
<accession>A0A109JF57</accession>
<protein>
    <submittedName>
        <fullName evidence="4">AraC family transcriptional regulator</fullName>
    </submittedName>
</protein>
<dbReference type="EMBL" id="LNCD01000103">
    <property type="protein sequence ID" value="KWV47758.1"/>
    <property type="molecule type" value="Genomic_DNA"/>
</dbReference>
<comment type="caution">
    <text evidence="4">The sequence shown here is derived from an EMBL/GenBank/DDBJ whole genome shotgun (WGS) entry which is preliminary data.</text>
</comment>
<evidence type="ECO:0000313" key="5">
    <source>
        <dbReference type="Proteomes" id="UP000068164"/>
    </source>
</evidence>
<feature type="domain" description="HTH araC/xylS-type" evidence="3">
    <location>
        <begin position="216"/>
        <end position="314"/>
    </location>
</feature>
<dbReference type="PANTHER" id="PTHR43130:SF3">
    <property type="entry name" value="HTH-TYPE TRANSCRIPTIONAL REGULATOR RV1931C"/>
    <property type="match status" value="1"/>
</dbReference>
<dbReference type="RefSeq" id="WP_062372319.1">
    <property type="nucleotide sequence ID" value="NZ_LNCD01000103.1"/>
</dbReference>
<dbReference type="Gene3D" id="3.40.50.880">
    <property type="match status" value="1"/>
</dbReference>
<organism evidence="4 5">
    <name type="scientific">Rhizobium altiplani</name>
    <dbReference type="NCBI Taxonomy" id="1864509"/>
    <lineage>
        <taxon>Bacteria</taxon>
        <taxon>Pseudomonadati</taxon>
        <taxon>Pseudomonadota</taxon>
        <taxon>Alphaproteobacteria</taxon>
        <taxon>Hyphomicrobiales</taxon>
        <taxon>Rhizobiaceae</taxon>
        <taxon>Rhizobium/Agrobacterium group</taxon>
        <taxon>Rhizobium</taxon>
    </lineage>
</organism>
<dbReference type="GO" id="GO:0003700">
    <property type="term" value="F:DNA-binding transcription factor activity"/>
    <property type="evidence" value="ECO:0007669"/>
    <property type="project" value="InterPro"/>
</dbReference>
<dbReference type="InterPro" id="IPR009057">
    <property type="entry name" value="Homeodomain-like_sf"/>
</dbReference>
<dbReference type="GO" id="GO:0043565">
    <property type="term" value="F:sequence-specific DNA binding"/>
    <property type="evidence" value="ECO:0007669"/>
    <property type="project" value="InterPro"/>
</dbReference>
<evidence type="ECO:0000259" key="3">
    <source>
        <dbReference type="PROSITE" id="PS01124"/>
    </source>
</evidence>
<dbReference type="AlphaFoldDB" id="A0A109JF57"/>
<dbReference type="InterPro" id="IPR002818">
    <property type="entry name" value="DJ-1/PfpI"/>
</dbReference>
<keyword evidence="5" id="KW-1185">Reference proteome</keyword>
<reference evidence="4 5" key="1">
    <citation type="submission" date="2015-11" db="EMBL/GenBank/DDBJ databases">
        <title>Draft Genome Sequence of the Strain BR 10423 (Rhizobium sp.) isolated from nodules of Mimosa pudica.</title>
        <authorList>
            <person name="Barauna A.C."/>
            <person name="Zilli J.E."/>
            <person name="Simoes-Araujo J.L."/>
            <person name="Reis V.M."/>
            <person name="James E.K."/>
            <person name="Reis F.B.Jr."/>
            <person name="Rouws L.F."/>
            <person name="Passos S.R."/>
            <person name="Gois S.R."/>
        </authorList>
    </citation>
    <scope>NUCLEOTIDE SEQUENCE [LARGE SCALE GENOMIC DNA]</scope>
    <source>
        <strain evidence="4 5">BR10423</strain>
    </source>
</reference>
<evidence type="ECO:0000313" key="4">
    <source>
        <dbReference type="EMBL" id="KWV47758.1"/>
    </source>
</evidence>
<dbReference type="CDD" id="cd03137">
    <property type="entry name" value="GATase1_AraC_1"/>
    <property type="match status" value="1"/>
</dbReference>
<dbReference type="Pfam" id="PF12833">
    <property type="entry name" value="HTH_18"/>
    <property type="match status" value="1"/>
</dbReference>